<dbReference type="InterPro" id="IPR043797">
    <property type="entry name" value="MupG_N"/>
</dbReference>
<dbReference type="Pfam" id="PF19200">
    <property type="entry name" value="MupG_N"/>
    <property type="match status" value="1"/>
</dbReference>
<dbReference type="InterPro" id="IPR017853">
    <property type="entry name" value="GH"/>
</dbReference>
<accession>A0A5J4JE84</accession>
<dbReference type="Pfam" id="PF05913">
    <property type="entry name" value="MupG_C"/>
    <property type="match status" value="1"/>
</dbReference>
<gene>
    <name evidence="3" type="ORF">BpJC7_09920</name>
</gene>
<dbReference type="InterPro" id="IPR008589">
    <property type="entry name" value="MupG"/>
</dbReference>
<name>A0A5J4JE84_9BACI</name>
<dbReference type="Gene3D" id="3.20.20.70">
    <property type="entry name" value="Aldolase class I"/>
    <property type="match status" value="1"/>
</dbReference>
<dbReference type="PANTHER" id="PTHR38435">
    <property type="match status" value="1"/>
</dbReference>
<dbReference type="PANTHER" id="PTHR38435:SF2">
    <property type="entry name" value="DUF871 DOMAIN-CONTAINING PROTEIN"/>
    <property type="match status" value="1"/>
</dbReference>
<proteinExistence type="predicted"/>
<protein>
    <recommendedName>
        <fullName evidence="5">DUF871 domain-containing protein</fullName>
    </recommendedName>
</protein>
<dbReference type="RefSeq" id="WP_151705874.1">
    <property type="nucleotide sequence ID" value="NZ_BKZQ01000009.1"/>
</dbReference>
<dbReference type="InterPro" id="IPR029000">
    <property type="entry name" value="Cyclophilin-like_dom_sf"/>
</dbReference>
<dbReference type="AlphaFoldDB" id="A0A5J4JE84"/>
<feature type="domain" description="6-phospho-N-acetylmuramidase N-terminal" evidence="2">
    <location>
        <begin position="2"/>
        <end position="232"/>
    </location>
</feature>
<reference evidence="3 4" key="1">
    <citation type="submission" date="2019-09" db="EMBL/GenBank/DDBJ databases">
        <title>Draft genome sequence of Bacillus sp. JC-7.</title>
        <authorList>
            <person name="Tanaka N."/>
            <person name="Shiwa Y."/>
            <person name="Fujita N."/>
            <person name="Tanasupawat S."/>
        </authorList>
    </citation>
    <scope>NUCLEOTIDE SEQUENCE [LARGE SCALE GENOMIC DNA]</scope>
    <source>
        <strain evidence="3 4">JC-7</strain>
    </source>
</reference>
<evidence type="ECO:0000259" key="1">
    <source>
        <dbReference type="Pfam" id="PF05913"/>
    </source>
</evidence>
<dbReference type="InterPro" id="IPR043894">
    <property type="entry name" value="MupG_C"/>
</dbReference>
<keyword evidence="4" id="KW-1185">Reference proteome</keyword>
<sequence>MFGFSIYLNEDWSDAKEAYIAEMADIGFKGIFTSLHLPEDDVLQYGGRLKQLVNAARSRGLRLMADISGNALEAVGLSIRRPKQIKESGITGLRVDDGIDLKDIAALSNFIIVGVNADTLTESDYENLEKYGANFSRMEAWHNYYPRLETGLDEKWFGEKNKWLKSKGLSVAAFAPGDGELRHPLYETLPTLEMHRHENPLAASLSLLQHYAVDHVYIGDPGLTVESCSQFRQWIRCETILLHAAAKEEKWQPYIFKKHQNRIDPARDVIRSIYSRRENKDADIPPENNGLRTAGSITLDNQLYKRYKGELQIVRRALPPDPKVNVIGRIAARDLPLLPFIQSGTKFEITASEGGK</sequence>
<organism evidence="3 4">
    <name type="scientific">Weizmannia acidilactici</name>
    <dbReference type="NCBI Taxonomy" id="2607726"/>
    <lineage>
        <taxon>Bacteria</taxon>
        <taxon>Bacillati</taxon>
        <taxon>Bacillota</taxon>
        <taxon>Bacilli</taxon>
        <taxon>Bacillales</taxon>
        <taxon>Bacillaceae</taxon>
        <taxon>Heyndrickxia</taxon>
    </lineage>
</organism>
<evidence type="ECO:0008006" key="5">
    <source>
        <dbReference type="Google" id="ProtNLM"/>
    </source>
</evidence>
<comment type="caution">
    <text evidence="3">The sequence shown here is derived from an EMBL/GenBank/DDBJ whole genome shotgun (WGS) entry which is preliminary data.</text>
</comment>
<dbReference type="InterPro" id="IPR013785">
    <property type="entry name" value="Aldolase_TIM"/>
</dbReference>
<dbReference type="SUPFAM" id="SSF50891">
    <property type="entry name" value="Cyclophilin-like"/>
    <property type="match status" value="1"/>
</dbReference>
<evidence type="ECO:0000313" key="3">
    <source>
        <dbReference type="EMBL" id="GER69689.1"/>
    </source>
</evidence>
<evidence type="ECO:0000313" key="4">
    <source>
        <dbReference type="Proteomes" id="UP000391919"/>
    </source>
</evidence>
<dbReference type="Proteomes" id="UP000391919">
    <property type="component" value="Unassembled WGS sequence"/>
</dbReference>
<dbReference type="Gene3D" id="2.40.100.10">
    <property type="entry name" value="Cyclophilin-like"/>
    <property type="match status" value="1"/>
</dbReference>
<dbReference type="EMBL" id="BKZQ01000009">
    <property type="protein sequence ID" value="GER69689.1"/>
    <property type="molecule type" value="Genomic_DNA"/>
</dbReference>
<dbReference type="SUPFAM" id="SSF51445">
    <property type="entry name" value="(Trans)glycosidases"/>
    <property type="match status" value="1"/>
</dbReference>
<feature type="domain" description="6-phospho-N-acetylmuramidase C-terminal" evidence="1">
    <location>
        <begin position="255"/>
        <end position="349"/>
    </location>
</feature>
<evidence type="ECO:0000259" key="2">
    <source>
        <dbReference type="Pfam" id="PF19200"/>
    </source>
</evidence>